<dbReference type="Proteomes" id="UP000221165">
    <property type="component" value="Unassembled WGS sequence"/>
</dbReference>
<feature type="compositionally biased region" description="Polar residues" evidence="1">
    <location>
        <begin position="349"/>
        <end position="367"/>
    </location>
</feature>
<feature type="compositionally biased region" description="Gly residues" evidence="1">
    <location>
        <begin position="20"/>
        <end position="31"/>
    </location>
</feature>
<feature type="compositionally biased region" description="Low complexity" evidence="1">
    <location>
        <begin position="851"/>
        <end position="865"/>
    </location>
</feature>
<feature type="compositionally biased region" description="Low complexity" evidence="1">
    <location>
        <begin position="228"/>
        <end position="248"/>
    </location>
</feature>
<feature type="compositionally biased region" description="Polar residues" evidence="1">
    <location>
        <begin position="294"/>
        <end position="321"/>
    </location>
</feature>
<feature type="region of interest" description="Disordered" evidence="1">
    <location>
        <begin position="611"/>
        <end position="630"/>
    </location>
</feature>
<feature type="compositionally biased region" description="Low complexity" evidence="1">
    <location>
        <begin position="140"/>
        <end position="157"/>
    </location>
</feature>
<dbReference type="VEuPathDB" id="ToxoDB:CSUI_009359"/>
<feature type="region of interest" description="Disordered" evidence="1">
    <location>
        <begin position="1153"/>
        <end position="1173"/>
    </location>
</feature>
<evidence type="ECO:0000313" key="2">
    <source>
        <dbReference type="EMBL" id="PHJ16822.1"/>
    </source>
</evidence>
<feature type="region of interest" description="Disordered" evidence="1">
    <location>
        <begin position="988"/>
        <end position="1011"/>
    </location>
</feature>
<keyword evidence="3" id="KW-1185">Reference proteome</keyword>
<feature type="region of interest" description="Disordered" evidence="1">
    <location>
        <begin position="1016"/>
        <end position="1035"/>
    </location>
</feature>
<feature type="compositionally biased region" description="Low complexity" evidence="1">
    <location>
        <begin position="675"/>
        <end position="705"/>
    </location>
</feature>
<feature type="compositionally biased region" description="Low complexity" evidence="1">
    <location>
        <begin position="63"/>
        <end position="115"/>
    </location>
</feature>
<feature type="compositionally biased region" description="Low complexity" evidence="1">
    <location>
        <begin position="1002"/>
        <end position="1011"/>
    </location>
</feature>
<feature type="compositionally biased region" description="Basic and acidic residues" evidence="1">
    <location>
        <begin position="952"/>
        <end position="976"/>
    </location>
</feature>
<feature type="region of interest" description="Disordered" evidence="1">
    <location>
        <begin position="228"/>
        <end position="372"/>
    </location>
</feature>
<evidence type="ECO:0000313" key="3">
    <source>
        <dbReference type="Proteomes" id="UP000221165"/>
    </source>
</evidence>
<comment type="caution">
    <text evidence="2">The sequence shown here is derived from an EMBL/GenBank/DDBJ whole genome shotgun (WGS) entry which is preliminary data.</text>
</comment>
<feature type="compositionally biased region" description="Low complexity" evidence="1">
    <location>
        <begin position="1556"/>
        <end position="1565"/>
    </location>
</feature>
<dbReference type="GeneID" id="94432686"/>
<feature type="compositionally biased region" description="Low complexity" evidence="1">
    <location>
        <begin position="618"/>
        <end position="630"/>
    </location>
</feature>
<dbReference type="EMBL" id="MIGC01005555">
    <property type="protein sequence ID" value="PHJ16822.1"/>
    <property type="molecule type" value="Genomic_DNA"/>
</dbReference>
<dbReference type="RefSeq" id="XP_067918547.1">
    <property type="nucleotide sequence ID" value="XM_068069475.1"/>
</dbReference>
<reference evidence="2 3" key="1">
    <citation type="journal article" date="2017" name="Int. J. Parasitol.">
        <title>The genome of the protozoan parasite Cystoisospora suis and a reverse vaccinology approach to identify vaccine candidates.</title>
        <authorList>
            <person name="Palmieri N."/>
            <person name="Shrestha A."/>
            <person name="Ruttkowski B."/>
            <person name="Beck T."/>
            <person name="Vogl C."/>
            <person name="Tomley F."/>
            <person name="Blake D.P."/>
            <person name="Joachim A."/>
        </authorList>
    </citation>
    <scope>NUCLEOTIDE SEQUENCE [LARGE SCALE GENOMIC DNA]</scope>
    <source>
        <strain evidence="2 3">Wien I</strain>
    </source>
</reference>
<feature type="compositionally biased region" description="Low complexity" evidence="1">
    <location>
        <begin position="416"/>
        <end position="457"/>
    </location>
</feature>
<feature type="region of interest" description="Disordered" evidence="1">
    <location>
        <begin position="582"/>
        <end position="602"/>
    </location>
</feature>
<feature type="compositionally biased region" description="Polar residues" evidence="1">
    <location>
        <begin position="48"/>
        <end position="62"/>
    </location>
</feature>
<feature type="compositionally biased region" description="Low complexity" evidence="1">
    <location>
        <begin position="261"/>
        <end position="282"/>
    </location>
</feature>
<feature type="compositionally biased region" description="Basic and acidic residues" evidence="1">
    <location>
        <begin position="933"/>
        <end position="942"/>
    </location>
</feature>
<evidence type="ECO:0000256" key="1">
    <source>
        <dbReference type="SAM" id="MobiDB-lite"/>
    </source>
</evidence>
<feature type="compositionally biased region" description="Polar residues" evidence="1">
    <location>
        <begin position="774"/>
        <end position="791"/>
    </location>
</feature>
<feature type="compositionally biased region" description="Low complexity" evidence="1">
    <location>
        <begin position="528"/>
        <end position="545"/>
    </location>
</feature>
<feature type="region of interest" description="Disordered" evidence="1">
    <location>
        <begin position="774"/>
        <end position="870"/>
    </location>
</feature>
<feature type="compositionally biased region" description="Polar residues" evidence="1">
    <location>
        <begin position="583"/>
        <end position="600"/>
    </location>
</feature>
<proteinExistence type="predicted"/>
<feature type="region of interest" description="Disordered" evidence="1">
    <location>
        <begin position="1"/>
        <end position="35"/>
    </location>
</feature>
<feature type="region of interest" description="Disordered" evidence="1">
    <location>
        <begin position="673"/>
        <end position="726"/>
    </location>
</feature>
<accession>A0A2C6KK18</accession>
<feature type="region of interest" description="Disordered" evidence="1">
    <location>
        <begin position="903"/>
        <end position="976"/>
    </location>
</feature>
<feature type="region of interest" description="Disordered" evidence="1">
    <location>
        <begin position="48"/>
        <end position="123"/>
    </location>
</feature>
<organism evidence="2 3">
    <name type="scientific">Cystoisospora suis</name>
    <dbReference type="NCBI Taxonomy" id="483139"/>
    <lineage>
        <taxon>Eukaryota</taxon>
        <taxon>Sar</taxon>
        <taxon>Alveolata</taxon>
        <taxon>Apicomplexa</taxon>
        <taxon>Conoidasida</taxon>
        <taxon>Coccidia</taxon>
        <taxon>Eucoccidiorida</taxon>
        <taxon>Eimeriorina</taxon>
        <taxon>Sarcocystidae</taxon>
        <taxon>Cystoisospora</taxon>
    </lineage>
</organism>
<feature type="region of interest" description="Disordered" evidence="1">
    <location>
        <begin position="1533"/>
        <end position="1575"/>
    </location>
</feature>
<protein>
    <submittedName>
        <fullName evidence="2">Uncharacterized protein</fullName>
    </submittedName>
</protein>
<name>A0A2C6KK18_9APIC</name>
<gene>
    <name evidence="2" type="ORF">CSUI_009359</name>
</gene>
<sequence length="1575" mass="157686">MNSGNNSSLPLAVPQPPGGGPGASGSGGAGGSVFTSGDFALASPSRVITTQQDVSYNRSGVYTASQSSTYSSESTTISFTSHSVSSSSSSVSYPPQSSLDSSSFSLSHPHQTSGSGSSGFGGEKLSKLQALRAKLKKTVPSSASSGSRGEAAPSSSSNAGVAMSPPFSHSQSEGDLMTSIHPSLSHHESSFSSFSSSTSRSSSLELSSNLTATAAGVHKPVTSTLVSTIGGTGGTVTTPVVSTPSSQTFGMSSSERRLTKGASIPPALPSASSSSSSTPAATAGGGGGLAASRTVFSNSGNTMASHTPASSTTHLSRQAVVQPQRDGRLKPPPSLLQTRKSDETHQHSTHQSLSGVSASHHTTTSNSSGGGSVGGVVVVVGGKVAPVVPPPAPAIRARASAGAAVVRGTGVPLLAAEQPRQQQPSPPRTSSDAPSSSSTTHSLTPPSSSLPSTTSKVPPVPPPVPSSLSVVPSSAGGGGGSVTFTPSVATTPTTTTAGGTPAVALSTTGRHQDSPPSAAGSALSQGIVVVDGSSTSVHSGHSHTGAGPTLTTITPSTSRGGGGVKSSGVVMKVSGASKVGVGLSTSQQQITPVSTTTNAVNAPAPMTRVSGVLGSGRVGSSSSGATPATSLSIGKAPSIVALSTGTGVVSKAATGVGVSRSLLRGGVGGGGVMSAGGSSSPTALPVNTSTASSSGGGVVSSIVSHTTHEGSSKSGTGGGGNEADFDAPMSFEELMRRKREMKKNAAEDQHPSSSRGTVVILGGIEQPRGQLSVSVNTPSIQSGPPTDTLNSPLHPASRQISQGGSGTGSAAISTPSGHHRLISGKQSPKVPPPPASLLHLHDPHSRGLSPATAAAAVSNADGTSANSTNSMTMGAATALLHSKQQQHQPAQLRKHLVHTKEGVEGDDAAGVDHLSSTTDMGGEKGVLSVRRPGVIDEGERTDASGSLSAAGPEREEHLATIDEDSSRITSSSHDDVMLSDEVNEGEMNKEGVSTGIGRTPQSSLLSSSSISMTTSSGGAVVSTLPPQPKARPGLPTPKITAVISTSSTTAGLAGAQKGHLIQTSGLSSGQSKAPFAAKKVSVASTAHHQVIMKSVEGDTAGLRKTTVSSFLPAGKHVATSKTVAVSQAGIRSTTHASGVSPPQGMTAAKQLAKTSSVSSSSAAGATPQVGHKQLMVRGVPTQKATGGAGVVRSLGGEAIAVNHRDPQGVVVTGKHAGGNVSAEIDRQTPSFPSAHQVGAMRVIVPNQAKTTAALRKSPQQPVGKTVSGVTTALKESGGGTVGTLTGRGPNGSPAVSSALKSRVLNDFCHKIASQELVYKPLATDTWPPVLSFSATNKPHLCNTLNRFSGHGDQKVKQALLDLEVSMGGSENTSSSLYSTDTEEILGQFFACAGSEGGGGGSPEDNDQDPFTPFCSLVYSEIKDTVTSVLETEDVVLDDKKLQATDVKGVRQGLVHLRSWCDRMESLLLGWGAKMEKVTGKRPFEWISEEDDDVASQIGTACGTSHVGRNSMMASSDKVGLAKRLQGHDEKRRLGGYSPIIAGGGPREEGEEDVDMEGGAVSSAAGVEGGQDEEEA</sequence>
<feature type="compositionally biased region" description="Low complexity" evidence="1">
    <location>
        <begin position="482"/>
        <end position="504"/>
    </location>
</feature>
<feature type="region of interest" description="Disordered" evidence="1">
    <location>
        <begin position="416"/>
        <end position="566"/>
    </location>
</feature>
<feature type="region of interest" description="Disordered" evidence="1">
    <location>
        <begin position="136"/>
        <end position="198"/>
    </location>
</feature>